<dbReference type="EMBL" id="JABAGO010000002">
    <property type="protein sequence ID" value="NME97080.1"/>
    <property type="molecule type" value="Genomic_DNA"/>
</dbReference>
<evidence type="ECO:0000313" key="4">
    <source>
        <dbReference type="Proteomes" id="UP000561326"/>
    </source>
</evidence>
<dbReference type="InterPro" id="IPR042070">
    <property type="entry name" value="PucR_C-HTH_sf"/>
</dbReference>
<gene>
    <name evidence="3" type="ORF">HF838_02295</name>
</gene>
<organism evidence="3 4">
    <name type="scientific">Aneurinibacillus aneurinilyticus</name>
    <name type="common">Bacillus aneurinolyticus</name>
    <dbReference type="NCBI Taxonomy" id="1391"/>
    <lineage>
        <taxon>Bacteria</taxon>
        <taxon>Bacillati</taxon>
        <taxon>Bacillota</taxon>
        <taxon>Bacilli</taxon>
        <taxon>Bacillales</taxon>
        <taxon>Paenibacillaceae</taxon>
        <taxon>Aneurinibacillus group</taxon>
        <taxon>Aneurinibacillus</taxon>
    </lineage>
</organism>
<dbReference type="InterPro" id="IPR025736">
    <property type="entry name" value="PucR_C-HTH_dom"/>
</dbReference>
<dbReference type="PANTHER" id="PTHR33744">
    <property type="entry name" value="CARBOHYDRATE DIACID REGULATOR"/>
    <property type="match status" value="1"/>
</dbReference>
<dbReference type="Pfam" id="PF07905">
    <property type="entry name" value="PucR"/>
    <property type="match status" value="1"/>
</dbReference>
<dbReference type="InterPro" id="IPR012914">
    <property type="entry name" value="PucR_dom"/>
</dbReference>
<dbReference type="Proteomes" id="UP000561326">
    <property type="component" value="Unassembled WGS sequence"/>
</dbReference>
<dbReference type="PANTHER" id="PTHR33744:SF1">
    <property type="entry name" value="DNA-BINDING TRANSCRIPTIONAL ACTIVATOR ADER"/>
    <property type="match status" value="1"/>
</dbReference>
<protein>
    <recommendedName>
        <fullName evidence="5">PucR family transcriptional regulator</fullName>
    </recommendedName>
</protein>
<dbReference type="Gene3D" id="1.10.10.2840">
    <property type="entry name" value="PucR C-terminal helix-turn-helix domain"/>
    <property type="match status" value="1"/>
</dbReference>
<name>A0A848CV29_ANEAE</name>
<dbReference type="RefSeq" id="WP_168974420.1">
    <property type="nucleotide sequence ID" value="NZ_JABAGO010000002.1"/>
</dbReference>
<evidence type="ECO:0000259" key="1">
    <source>
        <dbReference type="Pfam" id="PF07905"/>
    </source>
</evidence>
<dbReference type="AlphaFoldDB" id="A0A848CV29"/>
<dbReference type="Pfam" id="PF13556">
    <property type="entry name" value="HTH_30"/>
    <property type="match status" value="1"/>
</dbReference>
<feature type="domain" description="Purine catabolism PurC-like" evidence="1">
    <location>
        <begin position="6"/>
        <end position="126"/>
    </location>
</feature>
<evidence type="ECO:0000259" key="2">
    <source>
        <dbReference type="Pfam" id="PF13556"/>
    </source>
</evidence>
<proteinExistence type="predicted"/>
<dbReference type="InterPro" id="IPR051448">
    <property type="entry name" value="CdaR-like_regulators"/>
</dbReference>
<evidence type="ECO:0008006" key="5">
    <source>
        <dbReference type="Google" id="ProtNLM"/>
    </source>
</evidence>
<reference evidence="3 4" key="1">
    <citation type="submission" date="2020-04" db="EMBL/GenBank/DDBJ databases">
        <authorList>
            <person name="Hitch T.C.A."/>
            <person name="Wylensek D."/>
            <person name="Clavel T."/>
        </authorList>
    </citation>
    <scope>NUCLEOTIDE SEQUENCE [LARGE SCALE GENOMIC DNA]</scope>
    <source>
        <strain evidence="3 4">WB01_D5_05</strain>
    </source>
</reference>
<sequence length="549" mass="62355">MLSIAEVLQRPLFRHASIVAGHNGIGRTIGWVHIVDIKNAGLYINRDDLILSTGLGLAGTNEKEREDYLQELIQHGVAGLCIELGDYFSQLPPDMLSVANRHDFPLIVFTERVRFVEITQDIHSLLVNSQLESLRNLAAFSQDLQRITMRATDVRPIISALHRHTSHQVVYYSPSGENLCMPNTNPSETRKTLALYLEALAKDPLSSQQAGVLQLDMHRFILSQPITSLGQTVSYIGLVISGEKISESLLMSLDYAAKSVTNLLLRRMFLEEQRREGQNHFLRALLEGTLTDEEQAQKQISPFFSSPGSFVCIAGIASLHHTLLRYEENRMEPINQDIILLVRSLLQKQSLQALLMLEGTKLYMLCVFSRKHDAASIKKQLQAFIVQFEQSLLHMFGSDTHTTIGFGQVKTRITEGKASFEEAEETLKINQILSGHPFYQDLGIYQLIPRFGSKERISAFITEHIGTLLEYDKEYNAQLLETLRVYLKHMGSKQAAAQELFIHRQTLYHRLEKCQDLLGNDYLAQDKRLCIETALLFHELFFKSVDYPV</sequence>
<feature type="domain" description="PucR C-terminal helix-turn-helix" evidence="2">
    <location>
        <begin position="479"/>
        <end position="536"/>
    </location>
</feature>
<accession>A0A848CV29</accession>
<comment type="caution">
    <text evidence="3">The sequence shown here is derived from an EMBL/GenBank/DDBJ whole genome shotgun (WGS) entry which is preliminary data.</text>
</comment>
<evidence type="ECO:0000313" key="3">
    <source>
        <dbReference type="EMBL" id="NME97080.1"/>
    </source>
</evidence>